<dbReference type="AlphaFoldDB" id="A0AAE5C2Z8"/>
<dbReference type="Proteomes" id="UP000661163">
    <property type="component" value="Unassembled WGS sequence"/>
</dbReference>
<comment type="caution">
    <text evidence="1">The sequence shown here is derived from an EMBL/GenBank/DDBJ whole genome shotgun (WGS) entry which is preliminary data.</text>
</comment>
<dbReference type="EMBL" id="SIMR01000007">
    <property type="protein sequence ID" value="TBC02201.1"/>
    <property type="molecule type" value="Genomic_DNA"/>
</dbReference>
<gene>
    <name evidence="2" type="ORF">ELH40_36915</name>
    <name evidence="1" type="ORF">GR217_25930</name>
</gene>
<proteinExistence type="predicted"/>
<evidence type="ECO:0000313" key="1">
    <source>
        <dbReference type="EMBL" id="NEI51118.1"/>
    </source>
</evidence>
<sequence length="108" mass="12332">MDTNATDQTPSNTAVDADSASHILHPNRHFDHPDEVVSAPLSTDEKRAILASWMSDLHAVESLPELRHPPGVAKPVRYRDILDALQKLDERWDEDWQKQPAQRRIFQS</sequence>
<reference evidence="2 3" key="1">
    <citation type="submission" date="2019-02" db="EMBL/GenBank/DDBJ databases">
        <title>The genomic architecture of introgression among sibling species of bacteria.</title>
        <authorList>
            <person name="Cavassim M.I.A."/>
            <person name="Moeskjaer S."/>
            <person name="Moslemi C."/>
            <person name="Fields B."/>
            <person name="Bachmann A."/>
            <person name="Vilhjalmsson B."/>
            <person name="Schierup M.H."/>
            <person name="Young J.P.W."/>
            <person name="Andersen S.U."/>
        </authorList>
    </citation>
    <scope>NUCLEOTIDE SEQUENCE [LARGE SCALE GENOMIC DNA]</scope>
    <source>
        <strain evidence="2 3">SM92</strain>
    </source>
</reference>
<organism evidence="1 4">
    <name type="scientific">Rhizobium ruizarguesonis</name>
    <dbReference type="NCBI Taxonomy" id="2081791"/>
    <lineage>
        <taxon>Bacteria</taxon>
        <taxon>Pseudomonadati</taxon>
        <taxon>Pseudomonadota</taxon>
        <taxon>Alphaproteobacteria</taxon>
        <taxon>Hyphomicrobiales</taxon>
        <taxon>Rhizobiaceae</taxon>
        <taxon>Rhizobium/Agrobacterium group</taxon>
        <taxon>Rhizobium</taxon>
    </lineage>
</organism>
<evidence type="ECO:0000313" key="3">
    <source>
        <dbReference type="Proteomes" id="UP000294215"/>
    </source>
</evidence>
<dbReference type="EMBL" id="WUFC01000025">
    <property type="protein sequence ID" value="NEI51118.1"/>
    <property type="molecule type" value="Genomic_DNA"/>
</dbReference>
<reference evidence="1 4" key="2">
    <citation type="submission" date="2019-12" db="EMBL/GenBank/DDBJ databases">
        <title>Rhizobium genotypes associated with high levels of biological nitrogen fixation by grain legumes in a temperate-maritime cropping system.</title>
        <authorList>
            <person name="Maluk M."/>
            <person name="Francesc Ferrando Molina F."/>
            <person name="Lopez Del Egido L."/>
            <person name="Lafos M."/>
            <person name="Langarica-Fuentes A."/>
            <person name="Gebre Yohannes G."/>
            <person name="Young M.W."/>
            <person name="Martin P."/>
            <person name="Gantlett R."/>
            <person name="Kenicer G."/>
            <person name="Hawes C."/>
            <person name="Begg G.S."/>
            <person name="Quilliam R.S."/>
            <person name="Squire G.R."/>
            <person name="Poole P.S."/>
            <person name="Young P.W."/>
            <person name="Iannetta P.M."/>
            <person name="James E.K."/>
        </authorList>
    </citation>
    <scope>NUCLEOTIDE SEQUENCE [LARGE SCALE GENOMIC DNA]</scope>
    <source>
        <strain evidence="1 4">JHI985</strain>
    </source>
</reference>
<evidence type="ECO:0000313" key="2">
    <source>
        <dbReference type="EMBL" id="TBC02201.1"/>
    </source>
</evidence>
<accession>A0AAE5C2Z8</accession>
<evidence type="ECO:0000313" key="4">
    <source>
        <dbReference type="Proteomes" id="UP000661163"/>
    </source>
</evidence>
<name>A0AAE5C2Z8_9HYPH</name>
<protein>
    <submittedName>
        <fullName evidence="1">Uncharacterized protein</fullName>
    </submittedName>
</protein>
<dbReference type="RefSeq" id="WP_130704765.1">
    <property type="nucleotide sequence ID" value="NZ_SIMK01000007.1"/>
</dbReference>
<dbReference type="Proteomes" id="UP000294215">
    <property type="component" value="Unassembled WGS sequence"/>
</dbReference>